<evidence type="ECO:0000256" key="4">
    <source>
        <dbReference type="ARBA" id="ARBA00023015"/>
    </source>
</evidence>
<dbReference type="PANTHER" id="PTHR31845:SF21">
    <property type="entry name" value="REGULATORY PROTEIN LEU3"/>
    <property type="match status" value="1"/>
</dbReference>
<dbReference type="Pfam" id="PF00172">
    <property type="entry name" value="Zn_clus"/>
    <property type="match status" value="1"/>
</dbReference>
<dbReference type="HOGENOM" id="CLU_011455_1_1_1"/>
<dbReference type="Gene3D" id="4.10.240.10">
    <property type="entry name" value="Zn(2)-C6 fungal-type DNA-binding domain"/>
    <property type="match status" value="1"/>
</dbReference>
<feature type="domain" description="Zn(2)-C6 fungal-type" evidence="9">
    <location>
        <begin position="98"/>
        <end position="131"/>
    </location>
</feature>
<evidence type="ECO:0000256" key="8">
    <source>
        <dbReference type="SAM" id="MobiDB-lite"/>
    </source>
</evidence>
<dbReference type="GO" id="GO:0005634">
    <property type="term" value="C:nucleus"/>
    <property type="evidence" value="ECO:0007669"/>
    <property type="project" value="UniProtKB-SubCell"/>
</dbReference>
<organism evidence="10 11">
    <name type="scientific">Rhinocladiella mackenziei CBS 650.93</name>
    <dbReference type="NCBI Taxonomy" id="1442369"/>
    <lineage>
        <taxon>Eukaryota</taxon>
        <taxon>Fungi</taxon>
        <taxon>Dikarya</taxon>
        <taxon>Ascomycota</taxon>
        <taxon>Pezizomycotina</taxon>
        <taxon>Eurotiomycetes</taxon>
        <taxon>Chaetothyriomycetidae</taxon>
        <taxon>Chaetothyriales</taxon>
        <taxon>Herpotrichiellaceae</taxon>
        <taxon>Rhinocladiella</taxon>
    </lineage>
</organism>
<dbReference type="Pfam" id="PF04082">
    <property type="entry name" value="Fungal_trans"/>
    <property type="match status" value="1"/>
</dbReference>
<dbReference type="STRING" id="1442369.A0A0D2IXS3"/>
<gene>
    <name evidence="10" type="ORF">Z518_02832</name>
</gene>
<feature type="compositionally biased region" description="Polar residues" evidence="8">
    <location>
        <begin position="72"/>
        <end position="81"/>
    </location>
</feature>
<evidence type="ECO:0000256" key="3">
    <source>
        <dbReference type="ARBA" id="ARBA00022833"/>
    </source>
</evidence>
<keyword evidence="4" id="KW-0805">Transcription regulation</keyword>
<evidence type="ECO:0000313" key="11">
    <source>
        <dbReference type="Proteomes" id="UP000053617"/>
    </source>
</evidence>
<dbReference type="GO" id="GO:0001216">
    <property type="term" value="F:DNA-binding transcription activator activity"/>
    <property type="evidence" value="ECO:0007669"/>
    <property type="project" value="UniProtKB-ARBA"/>
</dbReference>
<accession>A0A0D2IXS3</accession>
<dbReference type="GeneID" id="25290903"/>
<dbReference type="SMART" id="SM00906">
    <property type="entry name" value="Fungal_trans"/>
    <property type="match status" value="1"/>
</dbReference>
<comment type="subcellular location">
    <subcellularLocation>
        <location evidence="1">Nucleus</location>
    </subcellularLocation>
</comment>
<dbReference type="GO" id="GO:0008270">
    <property type="term" value="F:zinc ion binding"/>
    <property type="evidence" value="ECO:0007669"/>
    <property type="project" value="InterPro"/>
</dbReference>
<dbReference type="GO" id="GO:0000981">
    <property type="term" value="F:DNA-binding transcription factor activity, RNA polymerase II-specific"/>
    <property type="evidence" value="ECO:0007669"/>
    <property type="project" value="InterPro"/>
</dbReference>
<dbReference type="PANTHER" id="PTHR31845">
    <property type="entry name" value="FINGER DOMAIN PROTEIN, PUTATIVE-RELATED"/>
    <property type="match status" value="1"/>
</dbReference>
<dbReference type="RefSeq" id="XP_013275312.1">
    <property type="nucleotide sequence ID" value="XM_013419858.1"/>
</dbReference>
<keyword evidence="5" id="KW-0238">DNA-binding</keyword>
<dbReference type="PROSITE" id="PS00463">
    <property type="entry name" value="ZN2_CY6_FUNGAL_1"/>
    <property type="match status" value="1"/>
</dbReference>
<dbReference type="FunFam" id="4.10.240.10:FF:000003">
    <property type="entry name" value="C6 transcription factor (Leu3)"/>
    <property type="match status" value="1"/>
</dbReference>
<proteinExistence type="predicted"/>
<keyword evidence="7" id="KW-0539">Nucleus</keyword>
<keyword evidence="6" id="KW-0804">Transcription</keyword>
<dbReference type="OrthoDB" id="2341546at2759"/>
<evidence type="ECO:0000259" key="9">
    <source>
        <dbReference type="PROSITE" id="PS50048"/>
    </source>
</evidence>
<dbReference type="AlphaFoldDB" id="A0A0D2IXS3"/>
<protein>
    <recommendedName>
        <fullName evidence="9">Zn(2)-C6 fungal-type domain-containing protein</fullName>
    </recommendedName>
</protein>
<dbReference type="GO" id="GO:0006351">
    <property type="term" value="P:DNA-templated transcription"/>
    <property type="evidence" value="ECO:0007669"/>
    <property type="project" value="InterPro"/>
</dbReference>
<dbReference type="PROSITE" id="PS50048">
    <property type="entry name" value="ZN2_CY6_FUNGAL_2"/>
    <property type="match status" value="1"/>
</dbReference>
<dbReference type="CDD" id="cd12148">
    <property type="entry name" value="fungal_TF_MHR"/>
    <property type="match status" value="1"/>
</dbReference>
<dbReference type="InterPro" id="IPR007219">
    <property type="entry name" value="XnlR_reg_dom"/>
</dbReference>
<dbReference type="InterPro" id="IPR036864">
    <property type="entry name" value="Zn2-C6_fun-type_DNA-bd_sf"/>
</dbReference>
<name>A0A0D2IXS3_9EURO</name>
<sequence length="756" mass="84831">MTWHSLMLDNLDSRTCDIGACWKRSDQGLDIGDEFKLASISTTSEGDGPGAGLTSPLQGYKRNASVAGFDSSPASVESPDQNGDGHARDGRRRPVKRACNECRQQKLRCDVVQEPFQTCSRCKRLSLECKIEDNFKRIGKRSRNAEMEREIIELRKQVAQQQAGSISNGNINSQSSQSGIGTFSQDAAAAGLLDLRGGGFEKSPGRPIFKRLEDVTLTLDRVQELFQRFFTYHHPFLPFLNPERTPEEYFTRSPLLFWTIIMVGSRHYPVEPNLLNALTGPMTRLVWSTISEVPQNYHVVKALILLCAWPLPTSSTSTDPTFMLCGMMMQIALQIGLHRPTHAQDFTRFRVELREVELQDRVVVWSVCNIVAQRICTAYGQPPLTIYDWTLGPKPIETNPNYQLPAPIFNRLLVEKFVDRVSRTLYMNTHDPVGLATDAERPTYVSLLAHDLDELEDKLRKDTSPITKIYLRAARLHMMLSAFFSPPSLPSYRADMLKLYQATTDYLEICLSLESTMGVNLPSNYSHGLSLSHATNYIFHMMLAAGFSLLKLMHNFLGEHELDLKGASDLLSRTVWALRSMSVVENDLAERLSEVLAQVWKSGRVRAEPDNNSIGEGDVDDSLQLKVKCRMSMSLVFDSVWRWRRNFHFRGGKPSDVRQRNAKLQQLDSQVALPGSNMDSNSAMNDPMLSTSAIVPGVAGMATGMTDEFGMDHGQASYDVFDPLNWMLDGIVDFPYNFNNVQTNDMPGMESLGGGL</sequence>
<feature type="region of interest" description="Disordered" evidence="8">
    <location>
        <begin position="65"/>
        <end position="94"/>
    </location>
</feature>
<keyword evidence="11" id="KW-1185">Reference proteome</keyword>
<evidence type="ECO:0000256" key="7">
    <source>
        <dbReference type="ARBA" id="ARBA00023242"/>
    </source>
</evidence>
<evidence type="ECO:0000256" key="5">
    <source>
        <dbReference type="ARBA" id="ARBA00023125"/>
    </source>
</evidence>
<dbReference type="EMBL" id="KN847476">
    <property type="protein sequence ID" value="KIX08176.1"/>
    <property type="molecule type" value="Genomic_DNA"/>
</dbReference>
<evidence type="ECO:0000313" key="10">
    <source>
        <dbReference type="EMBL" id="KIX08176.1"/>
    </source>
</evidence>
<keyword evidence="2" id="KW-0479">Metal-binding</keyword>
<evidence type="ECO:0000256" key="6">
    <source>
        <dbReference type="ARBA" id="ARBA00023163"/>
    </source>
</evidence>
<dbReference type="CDD" id="cd00067">
    <property type="entry name" value="GAL4"/>
    <property type="match status" value="1"/>
</dbReference>
<dbReference type="InterPro" id="IPR051089">
    <property type="entry name" value="prtT"/>
</dbReference>
<dbReference type="InterPro" id="IPR001138">
    <property type="entry name" value="Zn2Cys6_DnaBD"/>
</dbReference>
<keyword evidence="3" id="KW-0862">Zinc</keyword>
<dbReference type="GO" id="GO:0000976">
    <property type="term" value="F:transcription cis-regulatory region binding"/>
    <property type="evidence" value="ECO:0007669"/>
    <property type="project" value="TreeGrafter"/>
</dbReference>
<dbReference type="SMART" id="SM00066">
    <property type="entry name" value="GAL4"/>
    <property type="match status" value="1"/>
</dbReference>
<evidence type="ECO:0000256" key="1">
    <source>
        <dbReference type="ARBA" id="ARBA00004123"/>
    </source>
</evidence>
<dbReference type="SUPFAM" id="SSF57701">
    <property type="entry name" value="Zn2/Cys6 DNA-binding domain"/>
    <property type="match status" value="1"/>
</dbReference>
<dbReference type="Proteomes" id="UP000053617">
    <property type="component" value="Unassembled WGS sequence"/>
</dbReference>
<evidence type="ECO:0000256" key="2">
    <source>
        <dbReference type="ARBA" id="ARBA00022723"/>
    </source>
</evidence>
<dbReference type="VEuPathDB" id="FungiDB:Z518_02832"/>
<reference evidence="10 11" key="1">
    <citation type="submission" date="2015-01" db="EMBL/GenBank/DDBJ databases">
        <title>The Genome Sequence of Rhinocladiella mackenzie CBS 650.93.</title>
        <authorList>
            <consortium name="The Broad Institute Genomics Platform"/>
            <person name="Cuomo C."/>
            <person name="de Hoog S."/>
            <person name="Gorbushina A."/>
            <person name="Stielow B."/>
            <person name="Teixiera M."/>
            <person name="Abouelleil A."/>
            <person name="Chapman S.B."/>
            <person name="Priest M."/>
            <person name="Young S.K."/>
            <person name="Wortman J."/>
            <person name="Nusbaum C."/>
            <person name="Birren B."/>
        </authorList>
    </citation>
    <scope>NUCLEOTIDE SEQUENCE [LARGE SCALE GENOMIC DNA]</scope>
    <source>
        <strain evidence="10 11">CBS 650.93</strain>
    </source>
</reference>